<dbReference type="Gramene" id="FCD_00002767-RA">
    <property type="protein sequence ID" value="FCD_00002767-RA:cds"/>
    <property type="gene ID" value="FCD_00002767"/>
</dbReference>
<name>A0AA87ZX10_FICCA</name>
<dbReference type="PROSITE" id="PS51257">
    <property type="entry name" value="PROKAR_LIPOPROTEIN"/>
    <property type="match status" value="1"/>
</dbReference>
<dbReference type="AlphaFoldDB" id="A0AA87ZX10"/>
<accession>A0AA87ZX10</accession>
<feature type="signal peptide" evidence="1">
    <location>
        <begin position="1"/>
        <end position="24"/>
    </location>
</feature>
<gene>
    <name evidence="2" type="ORF">TIFTF001_010763</name>
</gene>
<dbReference type="Proteomes" id="UP001187192">
    <property type="component" value="Unassembled WGS sequence"/>
</dbReference>
<feature type="chain" id="PRO_5041662346" evidence="1">
    <location>
        <begin position="25"/>
        <end position="122"/>
    </location>
</feature>
<proteinExistence type="predicted"/>
<evidence type="ECO:0000313" key="3">
    <source>
        <dbReference type="Proteomes" id="UP001187192"/>
    </source>
</evidence>
<reference evidence="2" key="1">
    <citation type="submission" date="2023-07" db="EMBL/GenBank/DDBJ databases">
        <title>draft genome sequence of fig (Ficus carica).</title>
        <authorList>
            <person name="Takahashi T."/>
            <person name="Nishimura K."/>
        </authorList>
    </citation>
    <scope>NUCLEOTIDE SEQUENCE</scope>
</reference>
<organism evidence="2 3">
    <name type="scientific">Ficus carica</name>
    <name type="common">Common fig</name>
    <dbReference type="NCBI Taxonomy" id="3494"/>
    <lineage>
        <taxon>Eukaryota</taxon>
        <taxon>Viridiplantae</taxon>
        <taxon>Streptophyta</taxon>
        <taxon>Embryophyta</taxon>
        <taxon>Tracheophyta</taxon>
        <taxon>Spermatophyta</taxon>
        <taxon>Magnoliopsida</taxon>
        <taxon>eudicotyledons</taxon>
        <taxon>Gunneridae</taxon>
        <taxon>Pentapetalae</taxon>
        <taxon>rosids</taxon>
        <taxon>fabids</taxon>
        <taxon>Rosales</taxon>
        <taxon>Moraceae</taxon>
        <taxon>Ficeae</taxon>
        <taxon>Ficus</taxon>
    </lineage>
</organism>
<protein>
    <submittedName>
        <fullName evidence="2">Uncharacterized protein</fullName>
    </submittedName>
</protein>
<comment type="caution">
    <text evidence="2">The sequence shown here is derived from an EMBL/GenBank/DDBJ whole genome shotgun (WGS) entry which is preliminary data.</text>
</comment>
<evidence type="ECO:0000313" key="2">
    <source>
        <dbReference type="EMBL" id="GMN41524.1"/>
    </source>
</evidence>
<keyword evidence="1" id="KW-0732">Signal</keyword>
<sequence>MAKFAIATMLVIFLSLSCFLSSSAFILLADGLNRHKIKNLSDEERYRLMLLQSCKGEKDCIERGLSLSSLRKKQPPSPPAPIPNSKKIHVIVHVPDPPLLSLWKRVKASVYESAPPSPPSHN</sequence>
<keyword evidence="3" id="KW-1185">Reference proteome</keyword>
<evidence type="ECO:0000256" key="1">
    <source>
        <dbReference type="SAM" id="SignalP"/>
    </source>
</evidence>
<dbReference type="EMBL" id="BTGU01000013">
    <property type="protein sequence ID" value="GMN41524.1"/>
    <property type="molecule type" value="Genomic_DNA"/>
</dbReference>